<dbReference type="PANTHER" id="PTHR43420">
    <property type="entry name" value="ACETYLTRANSFERASE"/>
    <property type="match status" value="1"/>
</dbReference>
<dbReference type="InterPro" id="IPR050680">
    <property type="entry name" value="YpeA/RimI_acetyltransf"/>
</dbReference>
<dbReference type="SUPFAM" id="SSF55729">
    <property type="entry name" value="Acyl-CoA N-acyltransferases (Nat)"/>
    <property type="match status" value="1"/>
</dbReference>
<organism evidence="4 5">
    <name type="scientific">Chitinophaga lutea</name>
    <dbReference type="NCBI Taxonomy" id="2488634"/>
    <lineage>
        <taxon>Bacteria</taxon>
        <taxon>Pseudomonadati</taxon>
        <taxon>Bacteroidota</taxon>
        <taxon>Chitinophagia</taxon>
        <taxon>Chitinophagales</taxon>
        <taxon>Chitinophagaceae</taxon>
        <taxon>Chitinophaga</taxon>
    </lineage>
</organism>
<dbReference type="CDD" id="cd04301">
    <property type="entry name" value="NAT_SF"/>
    <property type="match status" value="1"/>
</dbReference>
<keyword evidence="2" id="KW-0012">Acyltransferase</keyword>
<sequence length="227" mass="25576">MNETLLDNPAWSALNSEHADFAMGSARAKRYRPGVVPFTACRNAQEGIEELIPWMTKGETFFIIGHLPVLPPHWSLEHELPCAQMVLAQTPPAVARQHDAATVEELRAEDAHDMFQLINLVQPGYYHADTRLLGTYYGIRQNGMLVAMAGERMRMTGFAELSAIATHPEHTGRGYAQRLIEQLCGMHAAKGITSFLHVATTNERAIRLYEHMGFRQRREISFHKVRG</sequence>
<evidence type="ECO:0000313" key="5">
    <source>
        <dbReference type="Proteomes" id="UP000278351"/>
    </source>
</evidence>
<evidence type="ECO:0000256" key="1">
    <source>
        <dbReference type="ARBA" id="ARBA00022679"/>
    </source>
</evidence>
<dbReference type="GO" id="GO:0016747">
    <property type="term" value="F:acyltransferase activity, transferring groups other than amino-acyl groups"/>
    <property type="evidence" value="ECO:0007669"/>
    <property type="project" value="InterPro"/>
</dbReference>
<keyword evidence="5" id="KW-1185">Reference proteome</keyword>
<keyword evidence="1 4" id="KW-0808">Transferase</keyword>
<dbReference type="AlphaFoldDB" id="A0A3N4PXI5"/>
<reference evidence="4 5" key="1">
    <citation type="submission" date="2018-11" db="EMBL/GenBank/DDBJ databases">
        <title>Chitinophaga lutea sp.nov., isolate from arsenic contaminated soil.</title>
        <authorList>
            <person name="Zong Y."/>
        </authorList>
    </citation>
    <scope>NUCLEOTIDE SEQUENCE [LARGE SCALE GENOMIC DNA]</scope>
    <source>
        <strain evidence="4 5">ZY74</strain>
    </source>
</reference>
<evidence type="ECO:0000259" key="3">
    <source>
        <dbReference type="PROSITE" id="PS51186"/>
    </source>
</evidence>
<feature type="domain" description="N-acetyltransferase" evidence="3">
    <location>
        <begin position="101"/>
        <end position="227"/>
    </location>
</feature>
<gene>
    <name evidence="4" type="ORF">EGT74_17350</name>
</gene>
<dbReference type="OrthoDB" id="9797456at2"/>
<dbReference type="InterPro" id="IPR000182">
    <property type="entry name" value="GNAT_dom"/>
</dbReference>
<dbReference type="Gene3D" id="3.40.630.30">
    <property type="match status" value="1"/>
</dbReference>
<proteinExistence type="predicted"/>
<evidence type="ECO:0000313" key="4">
    <source>
        <dbReference type="EMBL" id="RPE08797.1"/>
    </source>
</evidence>
<accession>A0A3N4PXI5</accession>
<dbReference type="InterPro" id="IPR016181">
    <property type="entry name" value="Acyl_CoA_acyltransferase"/>
</dbReference>
<name>A0A3N4PXI5_9BACT</name>
<protein>
    <submittedName>
        <fullName evidence="4">GNAT family N-acetyltransferase</fullName>
    </submittedName>
</protein>
<dbReference type="Proteomes" id="UP000278351">
    <property type="component" value="Unassembled WGS sequence"/>
</dbReference>
<dbReference type="PROSITE" id="PS51186">
    <property type="entry name" value="GNAT"/>
    <property type="match status" value="1"/>
</dbReference>
<evidence type="ECO:0000256" key="2">
    <source>
        <dbReference type="ARBA" id="ARBA00023315"/>
    </source>
</evidence>
<dbReference type="InterPro" id="IPR013653">
    <property type="entry name" value="GCN5-like_dom"/>
</dbReference>
<dbReference type="RefSeq" id="WP_123847791.1">
    <property type="nucleotide sequence ID" value="NZ_RPDH01000002.1"/>
</dbReference>
<comment type="caution">
    <text evidence="4">The sequence shown here is derived from an EMBL/GenBank/DDBJ whole genome shotgun (WGS) entry which is preliminary data.</text>
</comment>
<dbReference type="PANTHER" id="PTHR43420:SF3">
    <property type="entry name" value="N-ACETYLTRANSFERASE DOMAIN-CONTAINING PROTEIN"/>
    <property type="match status" value="1"/>
</dbReference>
<dbReference type="EMBL" id="RPDH01000002">
    <property type="protein sequence ID" value="RPE08797.1"/>
    <property type="molecule type" value="Genomic_DNA"/>
</dbReference>
<dbReference type="Pfam" id="PF08445">
    <property type="entry name" value="FR47"/>
    <property type="match status" value="1"/>
</dbReference>